<dbReference type="AlphaFoldDB" id="A0A5S4FH82"/>
<dbReference type="SUPFAM" id="SSF56801">
    <property type="entry name" value="Acetyl-CoA synthetase-like"/>
    <property type="match status" value="1"/>
</dbReference>
<dbReference type="Gene3D" id="2.30.38.10">
    <property type="entry name" value="Luciferase, Domain 3"/>
    <property type="match status" value="1"/>
</dbReference>
<evidence type="ECO:0000256" key="1">
    <source>
        <dbReference type="ARBA" id="ARBA00022450"/>
    </source>
</evidence>
<dbReference type="InterPro" id="IPR020845">
    <property type="entry name" value="AMP-binding_CS"/>
</dbReference>
<evidence type="ECO:0000256" key="2">
    <source>
        <dbReference type="ARBA" id="ARBA00022553"/>
    </source>
</evidence>
<dbReference type="FunFam" id="3.30.300.30:FF:000010">
    <property type="entry name" value="Enterobactin synthetase component F"/>
    <property type="match status" value="1"/>
</dbReference>
<sequence>ALPRGIDMITALLAVLKTGAAYLPIDPEHPTDRITHILDDARPRLLLTTTATEIAAANVPHLLLDQISPAALAARPASNPAGPTPANTAYVIYTSGSTGKPKAVMVPHAGIPSLASTTTERFAVGADARILQLGSPTFDISVLEIVSALSTGAALVIPAPGVLDGDALADTLVTQAVTHLIVPPSQLAALPPVEAGSLRTIVVGGEACSADLVARWSPGRRMINAYGPTEATVAATMTEPLHDPATAPPLGIPVQNTRVYVLDSGLRPLPPGVAGELYVSGAGVTRGYLRRPALTAERFVADPFGPPGTRMYRTGDLARWRPDGQLEFLGRADHQVKIRGLRIELGEIENALCTHPTVMQAVVTIREDSPGDKRIIAYVIPEASTTIDHDTLRQHLASRLPRYMVPAAFVVMDALPLNANGKVDRRALPAPEFMVVDGRAPRSP</sequence>
<dbReference type="NCBIfam" id="TIGR01733">
    <property type="entry name" value="AA-adenyl-dom"/>
    <property type="match status" value="1"/>
</dbReference>
<dbReference type="GO" id="GO:0044550">
    <property type="term" value="P:secondary metabolite biosynthetic process"/>
    <property type="evidence" value="ECO:0007669"/>
    <property type="project" value="TreeGrafter"/>
</dbReference>
<feature type="non-terminal residue" evidence="5">
    <location>
        <position position="444"/>
    </location>
</feature>
<accession>A0A5S4FH82</accession>
<comment type="caution">
    <text evidence="5">The sequence shown here is derived from an EMBL/GenBank/DDBJ whole genome shotgun (WGS) entry which is preliminary data.</text>
</comment>
<dbReference type="InterPro" id="IPR010071">
    <property type="entry name" value="AA_adenyl_dom"/>
</dbReference>
<dbReference type="Pfam" id="PF13193">
    <property type="entry name" value="AMP-binding_C"/>
    <property type="match status" value="1"/>
</dbReference>
<evidence type="ECO:0000259" key="3">
    <source>
        <dbReference type="Pfam" id="PF00501"/>
    </source>
</evidence>
<dbReference type="InterPro" id="IPR025110">
    <property type="entry name" value="AMP-bd_C"/>
</dbReference>
<evidence type="ECO:0000313" key="6">
    <source>
        <dbReference type="Proteomes" id="UP000306628"/>
    </source>
</evidence>
<feature type="domain" description="AMP-binding enzyme C-terminal" evidence="4">
    <location>
        <begin position="347"/>
        <end position="422"/>
    </location>
</feature>
<gene>
    <name evidence="5" type="ORF">ETD85_62325</name>
</gene>
<keyword evidence="1" id="KW-0596">Phosphopantetheine</keyword>
<dbReference type="FunFam" id="2.30.38.10:FF:000001">
    <property type="entry name" value="Non-ribosomal peptide synthetase PvdI"/>
    <property type="match status" value="1"/>
</dbReference>
<keyword evidence="2" id="KW-0597">Phosphoprotein</keyword>
<evidence type="ECO:0000313" key="5">
    <source>
        <dbReference type="EMBL" id="TMR08352.1"/>
    </source>
</evidence>
<dbReference type="InterPro" id="IPR045851">
    <property type="entry name" value="AMP-bd_C_sf"/>
</dbReference>
<dbReference type="RefSeq" id="WP_138699096.1">
    <property type="nucleotide sequence ID" value="NZ_VCKX01000675.1"/>
</dbReference>
<dbReference type="EMBL" id="VCKX01000675">
    <property type="protein sequence ID" value="TMR08352.1"/>
    <property type="molecule type" value="Genomic_DNA"/>
</dbReference>
<protein>
    <submittedName>
        <fullName evidence="5">Amino acid adenylation domain-containing protein</fullName>
    </submittedName>
</protein>
<dbReference type="GO" id="GO:0031177">
    <property type="term" value="F:phosphopantetheine binding"/>
    <property type="evidence" value="ECO:0007669"/>
    <property type="project" value="TreeGrafter"/>
</dbReference>
<name>A0A5S4FH82_9ACTN</name>
<proteinExistence type="predicted"/>
<dbReference type="Pfam" id="PF00501">
    <property type="entry name" value="AMP-binding"/>
    <property type="match status" value="1"/>
</dbReference>
<dbReference type="Gene3D" id="3.40.50.980">
    <property type="match status" value="2"/>
</dbReference>
<dbReference type="Proteomes" id="UP000306628">
    <property type="component" value="Unassembled WGS sequence"/>
</dbReference>
<dbReference type="PANTHER" id="PTHR45527">
    <property type="entry name" value="NONRIBOSOMAL PEPTIDE SYNTHETASE"/>
    <property type="match status" value="1"/>
</dbReference>
<reference evidence="5 6" key="1">
    <citation type="submission" date="2019-05" db="EMBL/GenBank/DDBJ databases">
        <title>Draft genome sequence of Nonomuraea zeae DSM 100528.</title>
        <authorList>
            <person name="Saricaoglu S."/>
            <person name="Isik K."/>
        </authorList>
    </citation>
    <scope>NUCLEOTIDE SEQUENCE [LARGE SCALE GENOMIC DNA]</scope>
    <source>
        <strain evidence="5 6">DSM 100528</strain>
    </source>
</reference>
<dbReference type="InterPro" id="IPR000873">
    <property type="entry name" value="AMP-dep_synth/lig_dom"/>
</dbReference>
<keyword evidence="6" id="KW-1185">Reference proteome</keyword>
<dbReference type="PROSITE" id="PS00455">
    <property type="entry name" value="AMP_BINDING"/>
    <property type="match status" value="1"/>
</dbReference>
<organism evidence="5 6">
    <name type="scientific">Nonomuraea zeae</name>
    <dbReference type="NCBI Taxonomy" id="1642303"/>
    <lineage>
        <taxon>Bacteria</taxon>
        <taxon>Bacillati</taxon>
        <taxon>Actinomycetota</taxon>
        <taxon>Actinomycetes</taxon>
        <taxon>Streptosporangiales</taxon>
        <taxon>Streptosporangiaceae</taxon>
        <taxon>Nonomuraea</taxon>
    </lineage>
</organism>
<feature type="domain" description="AMP-dependent synthetase/ligase" evidence="3">
    <location>
        <begin position="2"/>
        <end position="289"/>
    </location>
</feature>
<dbReference type="PANTHER" id="PTHR45527:SF1">
    <property type="entry name" value="FATTY ACID SYNTHASE"/>
    <property type="match status" value="1"/>
</dbReference>
<dbReference type="GO" id="GO:0005737">
    <property type="term" value="C:cytoplasm"/>
    <property type="evidence" value="ECO:0007669"/>
    <property type="project" value="TreeGrafter"/>
</dbReference>
<dbReference type="GO" id="GO:0043041">
    <property type="term" value="P:amino acid activation for nonribosomal peptide biosynthetic process"/>
    <property type="evidence" value="ECO:0007669"/>
    <property type="project" value="TreeGrafter"/>
</dbReference>
<feature type="non-terminal residue" evidence="5">
    <location>
        <position position="1"/>
    </location>
</feature>
<dbReference type="OrthoDB" id="2472181at2"/>
<evidence type="ECO:0000259" key="4">
    <source>
        <dbReference type="Pfam" id="PF13193"/>
    </source>
</evidence>
<dbReference type="Gene3D" id="3.30.300.30">
    <property type="match status" value="1"/>
</dbReference>